<dbReference type="Pfam" id="PF01288">
    <property type="entry name" value="HPPK"/>
    <property type="match status" value="1"/>
</dbReference>
<organism evidence="14 15">
    <name type="scientific">Leeia speluncae</name>
    <dbReference type="NCBI Taxonomy" id="2884804"/>
    <lineage>
        <taxon>Bacteria</taxon>
        <taxon>Pseudomonadati</taxon>
        <taxon>Pseudomonadota</taxon>
        <taxon>Betaproteobacteria</taxon>
        <taxon>Neisseriales</taxon>
        <taxon>Leeiaceae</taxon>
        <taxon>Leeia</taxon>
    </lineage>
</organism>
<comment type="function">
    <text evidence="10">Catalyzes the transfer of pyrophosphate from adenosine triphosphate (ATP) to 6-hydroxymethyl-7,8-dihydropterin, an enzymatic step in folate biosynthesis pathway.</text>
</comment>
<evidence type="ECO:0000256" key="9">
    <source>
        <dbReference type="ARBA" id="ARBA00022909"/>
    </source>
</evidence>
<keyword evidence="6" id="KW-0547">Nucleotide-binding</keyword>
<name>A0ABS8D833_9NEIS</name>
<evidence type="ECO:0000259" key="13">
    <source>
        <dbReference type="Pfam" id="PF01288"/>
    </source>
</evidence>
<evidence type="ECO:0000256" key="8">
    <source>
        <dbReference type="ARBA" id="ARBA00022840"/>
    </source>
</evidence>
<comment type="similarity">
    <text evidence="2">Belongs to the HPPK family.</text>
</comment>
<evidence type="ECO:0000256" key="10">
    <source>
        <dbReference type="ARBA" id="ARBA00029409"/>
    </source>
</evidence>
<dbReference type="InterPro" id="IPR035907">
    <property type="entry name" value="Hppk_sf"/>
</dbReference>
<evidence type="ECO:0000256" key="7">
    <source>
        <dbReference type="ARBA" id="ARBA00022777"/>
    </source>
</evidence>
<dbReference type="NCBIfam" id="TIGR01498">
    <property type="entry name" value="folK"/>
    <property type="match status" value="1"/>
</dbReference>
<dbReference type="PANTHER" id="PTHR43071">
    <property type="entry name" value="2-AMINO-4-HYDROXY-6-HYDROXYMETHYLDIHYDROPTERIDINE PYROPHOSPHOKINASE"/>
    <property type="match status" value="1"/>
</dbReference>
<reference evidence="14" key="1">
    <citation type="submission" date="2021-10" db="EMBL/GenBank/DDBJ databases">
        <title>The complete genome sequence of Leeia sp. TBRC 13508.</title>
        <authorList>
            <person name="Charoenyingcharoen P."/>
            <person name="Yukphan P."/>
        </authorList>
    </citation>
    <scope>NUCLEOTIDE SEQUENCE</scope>
    <source>
        <strain evidence="14">TBRC 13508</strain>
    </source>
</reference>
<dbReference type="EC" id="2.7.6.3" evidence="3"/>
<evidence type="ECO:0000256" key="12">
    <source>
        <dbReference type="ARBA" id="ARBA00033413"/>
    </source>
</evidence>
<dbReference type="InterPro" id="IPR000550">
    <property type="entry name" value="Hppk"/>
</dbReference>
<accession>A0ABS8D833</accession>
<gene>
    <name evidence="14" type="primary">folK</name>
    <name evidence="14" type="ORF">LIN78_11320</name>
</gene>
<evidence type="ECO:0000256" key="5">
    <source>
        <dbReference type="ARBA" id="ARBA00022679"/>
    </source>
</evidence>
<comment type="caution">
    <text evidence="14">The sequence shown here is derived from an EMBL/GenBank/DDBJ whole genome shotgun (WGS) entry which is preliminary data.</text>
</comment>
<dbReference type="SUPFAM" id="SSF55083">
    <property type="entry name" value="6-hydroxymethyl-7,8-dihydropterin pyrophosphokinase, HPPK"/>
    <property type="match status" value="1"/>
</dbReference>
<keyword evidence="9" id="KW-0289">Folate biosynthesis</keyword>
<evidence type="ECO:0000256" key="6">
    <source>
        <dbReference type="ARBA" id="ARBA00022741"/>
    </source>
</evidence>
<evidence type="ECO:0000313" key="15">
    <source>
        <dbReference type="Proteomes" id="UP001165395"/>
    </source>
</evidence>
<dbReference type="Proteomes" id="UP001165395">
    <property type="component" value="Unassembled WGS sequence"/>
</dbReference>
<dbReference type="RefSeq" id="WP_227180939.1">
    <property type="nucleotide sequence ID" value="NZ_JAJBZT010000005.1"/>
</dbReference>
<evidence type="ECO:0000256" key="4">
    <source>
        <dbReference type="ARBA" id="ARBA00016218"/>
    </source>
</evidence>
<dbReference type="CDD" id="cd00483">
    <property type="entry name" value="HPPK"/>
    <property type="match status" value="1"/>
</dbReference>
<evidence type="ECO:0000256" key="2">
    <source>
        <dbReference type="ARBA" id="ARBA00005810"/>
    </source>
</evidence>
<protein>
    <recommendedName>
        <fullName evidence="4">2-amino-4-hydroxy-6-hydroxymethyldihydropteridine pyrophosphokinase</fullName>
        <ecNumber evidence="3">2.7.6.3</ecNumber>
    </recommendedName>
    <alternativeName>
        <fullName evidence="11">6-hydroxymethyl-7,8-dihydropterin pyrophosphokinase</fullName>
    </alternativeName>
    <alternativeName>
        <fullName evidence="12">7,8-dihydro-6-hydroxymethylpterin-pyrophosphokinase</fullName>
    </alternativeName>
</protein>
<proteinExistence type="inferred from homology"/>
<evidence type="ECO:0000256" key="1">
    <source>
        <dbReference type="ARBA" id="ARBA00005051"/>
    </source>
</evidence>
<comment type="pathway">
    <text evidence="1">Cofactor biosynthesis; tetrahydrofolate biosynthesis; 2-amino-4-hydroxy-6-hydroxymethyl-7,8-dihydropteridine diphosphate from 7,8-dihydroneopterin triphosphate: step 4/4.</text>
</comment>
<keyword evidence="7" id="KW-0418">Kinase</keyword>
<evidence type="ECO:0000313" key="14">
    <source>
        <dbReference type="EMBL" id="MCB6184136.1"/>
    </source>
</evidence>
<evidence type="ECO:0000256" key="3">
    <source>
        <dbReference type="ARBA" id="ARBA00013253"/>
    </source>
</evidence>
<dbReference type="Gene3D" id="3.30.70.560">
    <property type="entry name" value="7,8-Dihydro-6-hydroxymethylpterin-pyrophosphokinase HPPK"/>
    <property type="match status" value="1"/>
</dbReference>
<dbReference type="EMBL" id="JAJBZT010000005">
    <property type="protein sequence ID" value="MCB6184136.1"/>
    <property type="molecule type" value="Genomic_DNA"/>
</dbReference>
<keyword evidence="15" id="KW-1185">Reference proteome</keyword>
<feature type="domain" description="7,8-dihydro-6-hydroxymethylpterin-pyrophosphokinase" evidence="13">
    <location>
        <begin position="5"/>
        <end position="133"/>
    </location>
</feature>
<dbReference type="GO" id="GO:0003848">
    <property type="term" value="F:2-amino-4-hydroxy-6-hydroxymethyldihydropteridine diphosphokinase activity"/>
    <property type="evidence" value="ECO:0007669"/>
    <property type="project" value="UniProtKB-EC"/>
</dbReference>
<keyword evidence="8" id="KW-0067">ATP-binding</keyword>
<keyword evidence="5 14" id="KW-0808">Transferase</keyword>
<dbReference type="PANTHER" id="PTHR43071:SF1">
    <property type="entry name" value="2-AMINO-4-HYDROXY-6-HYDROXYMETHYLDIHYDROPTERIDINE PYROPHOSPHOKINASE"/>
    <property type="match status" value="1"/>
</dbReference>
<evidence type="ECO:0000256" key="11">
    <source>
        <dbReference type="ARBA" id="ARBA00029766"/>
    </source>
</evidence>
<sequence length="168" mass="18690">MARAYIALGGNLGDPVAQMQTALTKLSEHPAIHQVRASRYYVTAPVGYDNQPDFYNAVAEVETTLAANELLDLMFELEFEGGRERLFANAPRTLDLDLLMYDQLVSSDPRMILPHPRMHLRAFVLVPLAELAPTLEMPGIGALTPWLAACQDQRIEARQPFFPLPIAS</sequence>